<dbReference type="STRING" id="1121439.dsat_1388"/>
<dbReference type="eggNOG" id="COG1279">
    <property type="taxonomic scope" value="Bacteria"/>
</dbReference>
<dbReference type="Pfam" id="PF01810">
    <property type="entry name" value="LysE"/>
    <property type="match status" value="1"/>
</dbReference>
<sequence length="205" mass="20976">MLPLFWEGFGMGSGLIIAIGAQNAFVLAQGVRREHHLPVALTCAVCDALLIAAGLAGMGAALAAAPTLRQAAALGGALFLGCYGLRAALSALRGGGALRAGDGDVGRSLKATLLLTLAVTLLNPHVYLDTVLLLGSIGGRHGDPGRWHFGAGATVASFAWFFALALCGRLLAPLLSRPTAWRALDALVALVMWTVAAGLVRFALV</sequence>
<evidence type="ECO:0000313" key="7">
    <source>
        <dbReference type="EMBL" id="EPR30666.1"/>
    </source>
</evidence>
<evidence type="ECO:0000256" key="1">
    <source>
        <dbReference type="ARBA" id="ARBA00004651"/>
    </source>
</evidence>
<feature type="transmembrane region" description="Helical" evidence="6">
    <location>
        <begin position="147"/>
        <end position="172"/>
    </location>
</feature>
<dbReference type="OrthoDB" id="5638726at2"/>
<keyword evidence="3 6" id="KW-0812">Transmembrane</keyword>
<comment type="subcellular location">
    <subcellularLocation>
        <location evidence="1">Cell membrane</location>
        <topology evidence="1">Multi-pass membrane protein</topology>
    </subcellularLocation>
</comment>
<keyword evidence="4 6" id="KW-1133">Transmembrane helix</keyword>
<dbReference type="PATRIC" id="fig|1121439.3.peg.2771"/>
<keyword evidence="5 6" id="KW-0472">Membrane</keyword>
<evidence type="ECO:0000313" key="8">
    <source>
        <dbReference type="Proteomes" id="UP000014975"/>
    </source>
</evidence>
<gene>
    <name evidence="7" type="ORF">dsat_1388</name>
</gene>
<accession>S7T260</accession>
<proteinExistence type="predicted"/>
<dbReference type="GO" id="GO:0005886">
    <property type="term" value="C:plasma membrane"/>
    <property type="evidence" value="ECO:0007669"/>
    <property type="project" value="UniProtKB-SubCell"/>
</dbReference>
<evidence type="ECO:0000256" key="4">
    <source>
        <dbReference type="ARBA" id="ARBA00022989"/>
    </source>
</evidence>
<dbReference type="AlphaFoldDB" id="S7T260"/>
<dbReference type="EMBL" id="ATHI01000031">
    <property type="protein sequence ID" value="EPR30666.1"/>
    <property type="molecule type" value="Genomic_DNA"/>
</dbReference>
<feature type="transmembrane region" description="Helical" evidence="6">
    <location>
        <begin position="39"/>
        <end position="65"/>
    </location>
</feature>
<feature type="transmembrane region" description="Helical" evidence="6">
    <location>
        <begin position="71"/>
        <end position="89"/>
    </location>
</feature>
<evidence type="ECO:0000256" key="3">
    <source>
        <dbReference type="ARBA" id="ARBA00022692"/>
    </source>
</evidence>
<keyword evidence="8" id="KW-1185">Reference proteome</keyword>
<dbReference type="GO" id="GO:0015171">
    <property type="term" value="F:amino acid transmembrane transporter activity"/>
    <property type="evidence" value="ECO:0007669"/>
    <property type="project" value="TreeGrafter"/>
</dbReference>
<dbReference type="InterPro" id="IPR001123">
    <property type="entry name" value="LeuE-type"/>
</dbReference>
<keyword evidence="2" id="KW-1003">Cell membrane</keyword>
<evidence type="ECO:0000256" key="5">
    <source>
        <dbReference type="ARBA" id="ARBA00023136"/>
    </source>
</evidence>
<organism evidence="7 8">
    <name type="scientific">Alkalidesulfovibrio alkalitolerans DSM 16529</name>
    <dbReference type="NCBI Taxonomy" id="1121439"/>
    <lineage>
        <taxon>Bacteria</taxon>
        <taxon>Pseudomonadati</taxon>
        <taxon>Thermodesulfobacteriota</taxon>
        <taxon>Desulfovibrionia</taxon>
        <taxon>Desulfovibrionales</taxon>
        <taxon>Desulfovibrionaceae</taxon>
        <taxon>Alkalidesulfovibrio</taxon>
    </lineage>
</organism>
<dbReference type="PANTHER" id="PTHR30086:SF20">
    <property type="entry name" value="ARGININE EXPORTER PROTEIN ARGO-RELATED"/>
    <property type="match status" value="1"/>
</dbReference>
<comment type="caution">
    <text evidence="7">The sequence shown here is derived from an EMBL/GenBank/DDBJ whole genome shotgun (WGS) entry which is preliminary data.</text>
</comment>
<protein>
    <submittedName>
        <fullName evidence="7">Lysine exporter protein (LYSE/YGGA)</fullName>
    </submittedName>
</protein>
<dbReference type="RefSeq" id="WP_020888084.1">
    <property type="nucleotide sequence ID" value="NZ_ATHI01000031.1"/>
</dbReference>
<dbReference type="Proteomes" id="UP000014975">
    <property type="component" value="Unassembled WGS sequence"/>
</dbReference>
<dbReference type="PANTHER" id="PTHR30086">
    <property type="entry name" value="ARGININE EXPORTER PROTEIN ARGO"/>
    <property type="match status" value="1"/>
</dbReference>
<feature type="transmembrane region" description="Helical" evidence="6">
    <location>
        <begin position="6"/>
        <end position="27"/>
    </location>
</feature>
<evidence type="ECO:0000256" key="6">
    <source>
        <dbReference type="SAM" id="Phobius"/>
    </source>
</evidence>
<reference evidence="7 8" key="1">
    <citation type="journal article" date="2013" name="Genome Announc.">
        <title>Draft genome sequences for three mercury-methylating, sulfate-reducing bacteria.</title>
        <authorList>
            <person name="Brown S.D."/>
            <person name="Hurt R.A.Jr."/>
            <person name="Gilmour C.C."/>
            <person name="Elias D.A."/>
        </authorList>
    </citation>
    <scope>NUCLEOTIDE SEQUENCE [LARGE SCALE GENOMIC DNA]</scope>
    <source>
        <strain evidence="7 8">DSM 16529</strain>
    </source>
</reference>
<evidence type="ECO:0000256" key="2">
    <source>
        <dbReference type="ARBA" id="ARBA00022475"/>
    </source>
</evidence>
<name>S7T260_9BACT</name>
<feature type="transmembrane region" description="Helical" evidence="6">
    <location>
        <begin position="184"/>
        <end position="204"/>
    </location>
</feature>
<feature type="transmembrane region" description="Helical" evidence="6">
    <location>
        <begin position="109"/>
        <end position="127"/>
    </location>
</feature>